<evidence type="ECO:0000256" key="6">
    <source>
        <dbReference type="ARBA" id="ARBA00022989"/>
    </source>
</evidence>
<feature type="transmembrane region" description="Helical" evidence="8">
    <location>
        <begin position="443"/>
        <end position="461"/>
    </location>
</feature>
<dbReference type="Proteomes" id="UP000606172">
    <property type="component" value="Unassembled WGS sequence"/>
</dbReference>
<evidence type="ECO:0000256" key="7">
    <source>
        <dbReference type="ARBA" id="ARBA00023136"/>
    </source>
</evidence>
<keyword evidence="9" id="KW-0732">Signal</keyword>
<dbReference type="InterPro" id="IPR020846">
    <property type="entry name" value="MFS_dom"/>
</dbReference>
<dbReference type="InterPro" id="IPR036259">
    <property type="entry name" value="MFS_trans_sf"/>
</dbReference>
<gene>
    <name evidence="11" type="ORF">Ssi02_07800</name>
</gene>
<dbReference type="EMBL" id="BOOW01000006">
    <property type="protein sequence ID" value="GII90549.1"/>
    <property type="molecule type" value="Genomic_DNA"/>
</dbReference>
<feature type="transmembrane region" description="Helical" evidence="8">
    <location>
        <begin position="278"/>
        <end position="305"/>
    </location>
</feature>
<evidence type="ECO:0000256" key="5">
    <source>
        <dbReference type="ARBA" id="ARBA00022692"/>
    </source>
</evidence>
<name>A0A919REZ0_9ACTN</name>
<evidence type="ECO:0000256" key="3">
    <source>
        <dbReference type="ARBA" id="ARBA00022448"/>
    </source>
</evidence>
<accession>A0A919REZ0</accession>
<evidence type="ECO:0000256" key="4">
    <source>
        <dbReference type="ARBA" id="ARBA00022475"/>
    </source>
</evidence>
<feature type="transmembrane region" description="Helical" evidence="8">
    <location>
        <begin position="317"/>
        <end position="335"/>
    </location>
</feature>
<feature type="transmembrane region" description="Helical" evidence="8">
    <location>
        <begin position="131"/>
        <end position="153"/>
    </location>
</feature>
<evidence type="ECO:0000256" key="2">
    <source>
        <dbReference type="ARBA" id="ARBA00007520"/>
    </source>
</evidence>
<dbReference type="GO" id="GO:0005886">
    <property type="term" value="C:plasma membrane"/>
    <property type="evidence" value="ECO:0007669"/>
    <property type="project" value="UniProtKB-SubCell"/>
</dbReference>
<dbReference type="RefSeq" id="WP_204021029.1">
    <property type="nucleotide sequence ID" value="NZ_BOOW01000006.1"/>
</dbReference>
<feature type="chain" id="PRO_5039644831" evidence="9">
    <location>
        <begin position="21"/>
        <end position="469"/>
    </location>
</feature>
<comment type="subcellular location">
    <subcellularLocation>
        <location evidence="1">Cell inner membrane</location>
        <topology evidence="1">Multi-pass membrane protein</topology>
    </subcellularLocation>
</comment>
<dbReference type="Pfam" id="PF07690">
    <property type="entry name" value="MFS_1"/>
    <property type="match status" value="1"/>
</dbReference>
<dbReference type="InterPro" id="IPR011701">
    <property type="entry name" value="MFS"/>
</dbReference>
<feature type="transmembrane region" description="Helical" evidence="8">
    <location>
        <begin position="98"/>
        <end position="119"/>
    </location>
</feature>
<proteinExistence type="inferred from homology"/>
<comment type="similarity">
    <text evidence="2">Belongs to the major facilitator superfamily. TCR/Tet family.</text>
</comment>
<dbReference type="PRINTS" id="PR01036">
    <property type="entry name" value="TCRTETB"/>
</dbReference>
<dbReference type="FunFam" id="1.20.1720.10:FF:000004">
    <property type="entry name" value="EmrB/QacA family drug resistance transporter"/>
    <property type="match status" value="1"/>
</dbReference>
<organism evidence="11 12">
    <name type="scientific">Sinosporangium siamense</name>
    <dbReference type="NCBI Taxonomy" id="1367973"/>
    <lineage>
        <taxon>Bacteria</taxon>
        <taxon>Bacillati</taxon>
        <taxon>Actinomycetota</taxon>
        <taxon>Actinomycetes</taxon>
        <taxon>Streptosporangiales</taxon>
        <taxon>Streptosporangiaceae</taxon>
        <taxon>Sinosporangium</taxon>
    </lineage>
</organism>
<feature type="transmembrane region" description="Helical" evidence="8">
    <location>
        <begin position="43"/>
        <end position="61"/>
    </location>
</feature>
<keyword evidence="7 8" id="KW-0472">Membrane</keyword>
<keyword evidence="12" id="KW-1185">Reference proteome</keyword>
<evidence type="ECO:0000256" key="8">
    <source>
        <dbReference type="SAM" id="Phobius"/>
    </source>
</evidence>
<feature type="transmembrane region" description="Helical" evidence="8">
    <location>
        <begin position="215"/>
        <end position="232"/>
    </location>
</feature>
<sequence length="469" mass="49191">MTNRRTPVVAGLMLSSALSAVDSTMVATAVPSVVRDLGSFSLFPWVIAAYMLTQAVFTPIYGRLADVYGRKPLLIIGMSIFLAGTLLSGLAWNMPVLILARALQGIGAGALQPITQVLAADLYPLHERGRITGLLSSVWGVSALLGPALGGLLSELVSWRWTFLIKIPIGLAAILVIALWLKESVQRRPHRMDILGTLLLMGGVTATMLGLQKELLWLVALGVLLLVAFGWWETRAAEPLIPPWVWRDRVTLGSFLGSLLVGMILIGPAVYLPTFAQAVLGASAVVAGFVLAVQSVGWPLAAGLSSRLYMRIGFRDTALAGLVLIGVSALMFTQLNESSPLYYAGLCTFVNGAGLGLVSSAMLIGAQVGVPQEQRGVVTGGVVFFRIAGGAVGASLLAAVANNSLADRLAGTGYTSIDQASRAVEGGGDEVVRLALAGAVHDVFLALIVLAVLGVLAVLVVPRRFAHRS</sequence>
<evidence type="ECO:0000313" key="11">
    <source>
        <dbReference type="EMBL" id="GII90549.1"/>
    </source>
</evidence>
<feature type="transmembrane region" description="Helical" evidence="8">
    <location>
        <begin position="73"/>
        <end position="92"/>
    </location>
</feature>
<evidence type="ECO:0000256" key="1">
    <source>
        <dbReference type="ARBA" id="ARBA00004429"/>
    </source>
</evidence>
<dbReference type="Gene3D" id="1.20.1720.10">
    <property type="entry name" value="Multidrug resistance protein D"/>
    <property type="match status" value="1"/>
</dbReference>
<feature type="transmembrane region" description="Helical" evidence="8">
    <location>
        <begin position="341"/>
        <end position="364"/>
    </location>
</feature>
<keyword evidence="3" id="KW-0813">Transport</keyword>
<comment type="caution">
    <text evidence="11">The sequence shown here is derived from an EMBL/GenBank/DDBJ whole genome shotgun (WGS) entry which is preliminary data.</text>
</comment>
<keyword evidence="5 8" id="KW-0812">Transmembrane</keyword>
<dbReference type="SUPFAM" id="SSF103473">
    <property type="entry name" value="MFS general substrate transporter"/>
    <property type="match status" value="1"/>
</dbReference>
<evidence type="ECO:0000256" key="9">
    <source>
        <dbReference type="SAM" id="SignalP"/>
    </source>
</evidence>
<feature type="transmembrane region" description="Helical" evidence="8">
    <location>
        <begin position="376"/>
        <end position="401"/>
    </location>
</feature>
<feature type="transmembrane region" description="Helical" evidence="8">
    <location>
        <begin position="252"/>
        <end position="272"/>
    </location>
</feature>
<dbReference type="PROSITE" id="PS50850">
    <property type="entry name" value="MFS"/>
    <property type="match status" value="1"/>
</dbReference>
<dbReference type="PANTHER" id="PTHR23501:SF191">
    <property type="entry name" value="VACUOLAR BASIC AMINO ACID TRANSPORTER 4"/>
    <property type="match status" value="1"/>
</dbReference>
<keyword evidence="6 8" id="KW-1133">Transmembrane helix</keyword>
<feature type="transmembrane region" description="Helical" evidence="8">
    <location>
        <begin position="192"/>
        <end position="209"/>
    </location>
</feature>
<evidence type="ECO:0000259" key="10">
    <source>
        <dbReference type="PROSITE" id="PS50850"/>
    </source>
</evidence>
<feature type="signal peptide" evidence="9">
    <location>
        <begin position="1"/>
        <end position="20"/>
    </location>
</feature>
<reference evidence="11" key="1">
    <citation type="submission" date="2021-01" db="EMBL/GenBank/DDBJ databases">
        <title>Whole genome shotgun sequence of Sinosporangium siamense NBRC 109515.</title>
        <authorList>
            <person name="Komaki H."/>
            <person name="Tamura T."/>
        </authorList>
    </citation>
    <scope>NUCLEOTIDE SEQUENCE</scope>
    <source>
        <strain evidence="11">NBRC 109515</strain>
    </source>
</reference>
<dbReference type="Gene3D" id="1.20.1250.20">
    <property type="entry name" value="MFS general substrate transporter like domains"/>
    <property type="match status" value="1"/>
</dbReference>
<protein>
    <submittedName>
        <fullName evidence="11">MFS transporter</fullName>
    </submittedName>
</protein>
<keyword evidence="4" id="KW-1003">Cell membrane</keyword>
<dbReference type="AlphaFoldDB" id="A0A919REZ0"/>
<feature type="domain" description="Major facilitator superfamily (MFS) profile" evidence="10">
    <location>
        <begin position="8"/>
        <end position="466"/>
    </location>
</feature>
<dbReference type="GO" id="GO:0022857">
    <property type="term" value="F:transmembrane transporter activity"/>
    <property type="evidence" value="ECO:0007669"/>
    <property type="project" value="InterPro"/>
</dbReference>
<evidence type="ECO:0000313" key="12">
    <source>
        <dbReference type="Proteomes" id="UP000606172"/>
    </source>
</evidence>
<feature type="transmembrane region" description="Helical" evidence="8">
    <location>
        <begin position="159"/>
        <end position="180"/>
    </location>
</feature>
<dbReference type="PANTHER" id="PTHR23501">
    <property type="entry name" value="MAJOR FACILITATOR SUPERFAMILY"/>
    <property type="match status" value="1"/>
</dbReference>